<dbReference type="InterPro" id="IPR016135">
    <property type="entry name" value="UBQ-conjugating_enzyme/RWD"/>
</dbReference>
<organism evidence="2 3">
    <name type="scientific">Rhipicephalus sanguineus</name>
    <name type="common">Brown dog tick</name>
    <name type="synonym">Ixodes sanguineus</name>
    <dbReference type="NCBI Taxonomy" id="34632"/>
    <lineage>
        <taxon>Eukaryota</taxon>
        <taxon>Metazoa</taxon>
        <taxon>Ecdysozoa</taxon>
        <taxon>Arthropoda</taxon>
        <taxon>Chelicerata</taxon>
        <taxon>Arachnida</taxon>
        <taxon>Acari</taxon>
        <taxon>Parasitiformes</taxon>
        <taxon>Ixodida</taxon>
        <taxon>Ixodoidea</taxon>
        <taxon>Ixodidae</taxon>
        <taxon>Rhipicephalinae</taxon>
        <taxon>Rhipicephalus</taxon>
        <taxon>Rhipicephalus</taxon>
    </lineage>
</organism>
<sequence>MTWVASLLKKQSETHTLPASSALVLRDQPNQTLSTSERLSTYLSRIGEESRGESRGLEPLQRSRSGLGYLRAAESRVSAVSPSTPCDLSESAVNDVHVASDVTNAPWRSSSFDAAAAPLPAGERATVDVRENARRGYRLPGDALRDSEPAAWLLPFEAQGCLPFGAPVSNVVLDPELTKTRQWIGMSAPRNLAENTFVYNRVAAFLPDHCRVGSNMAGPVDPEADIWTKLSERHEVPSSTCLARAFKDVRELMTTPRTPYDGGMFHVALKIPPRYPHCPPRVSFVTTDAERTGGDELPYPSRNATAIQHETIRVAVCGTVEEILRNRSPLPSNLRKIAFDTFSRLSPSYAYTLLNRRHLDGRPMAMPLGDAVSVYDDASLLKRLGNILTPEQ</sequence>
<protein>
    <recommendedName>
        <fullName evidence="1">UBC core domain-containing protein</fullName>
    </recommendedName>
</protein>
<dbReference type="Gene3D" id="3.10.110.10">
    <property type="entry name" value="Ubiquitin Conjugating Enzyme"/>
    <property type="match status" value="1"/>
</dbReference>
<dbReference type="Pfam" id="PF00179">
    <property type="entry name" value="UQ_con"/>
    <property type="match status" value="1"/>
</dbReference>
<dbReference type="SUPFAM" id="SSF54495">
    <property type="entry name" value="UBC-like"/>
    <property type="match status" value="1"/>
</dbReference>
<reference evidence="2" key="2">
    <citation type="submission" date="2021-09" db="EMBL/GenBank/DDBJ databases">
        <authorList>
            <person name="Jia N."/>
            <person name="Wang J."/>
            <person name="Shi W."/>
            <person name="Du L."/>
            <person name="Sun Y."/>
            <person name="Zhan W."/>
            <person name="Jiang J."/>
            <person name="Wang Q."/>
            <person name="Zhang B."/>
            <person name="Ji P."/>
            <person name="Sakyi L.B."/>
            <person name="Cui X."/>
            <person name="Yuan T."/>
            <person name="Jiang B."/>
            <person name="Yang W."/>
            <person name="Lam T.T.-Y."/>
            <person name="Chang Q."/>
            <person name="Ding S."/>
            <person name="Wang X."/>
            <person name="Zhu J."/>
            <person name="Ruan X."/>
            <person name="Zhao L."/>
            <person name="Wei J."/>
            <person name="Que T."/>
            <person name="Du C."/>
            <person name="Cheng J."/>
            <person name="Dai P."/>
            <person name="Han X."/>
            <person name="Huang E."/>
            <person name="Gao Y."/>
            <person name="Liu J."/>
            <person name="Shao H."/>
            <person name="Ye R."/>
            <person name="Li L."/>
            <person name="Wei W."/>
            <person name="Wang X."/>
            <person name="Wang C."/>
            <person name="Huo Q."/>
            <person name="Li W."/>
            <person name="Guo W."/>
            <person name="Chen H."/>
            <person name="Chen S."/>
            <person name="Zhou L."/>
            <person name="Zhou L."/>
            <person name="Ni X."/>
            <person name="Tian J."/>
            <person name="Zhou Y."/>
            <person name="Sheng Y."/>
            <person name="Liu T."/>
            <person name="Pan Y."/>
            <person name="Xia L."/>
            <person name="Li J."/>
            <person name="Zhao F."/>
            <person name="Cao W."/>
        </authorList>
    </citation>
    <scope>NUCLEOTIDE SEQUENCE</scope>
    <source>
        <strain evidence="2">Rsan-2018</strain>
        <tissue evidence="2">Larvae</tissue>
    </source>
</reference>
<dbReference type="EMBL" id="JABSTV010001250">
    <property type="protein sequence ID" value="KAH7957378.1"/>
    <property type="molecule type" value="Genomic_DNA"/>
</dbReference>
<proteinExistence type="predicted"/>
<gene>
    <name evidence="2" type="ORF">HPB52_018294</name>
</gene>
<keyword evidence="3" id="KW-1185">Reference proteome</keyword>
<accession>A0A9D4PZS4</accession>
<evidence type="ECO:0000259" key="1">
    <source>
        <dbReference type="Pfam" id="PF00179"/>
    </source>
</evidence>
<dbReference type="AlphaFoldDB" id="A0A9D4PZS4"/>
<comment type="caution">
    <text evidence="2">The sequence shown here is derived from an EMBL/GenBank/DDBJ whole genome shotgun (WGS) entry which is preliminary data.</text>
</comment>
<reference evidence="2" key="1">
    <citation type="journal article" date="2020" name="Cell">
        <title>Large-Scale Comparative Analyses of Tick Genomes Elucidate Their Genetic Diversity and Vector Capacities.</title>
        <authorList>
            <consortium name="Tick Genome and Microbiome Consortium (TIGMIC)"/>
            <person name="Jia N."/>
            <person name="Wang J."/>
            <person name="Shi W."/>
            <person name="Du L."/>
            <person name="Sun Y."/>
            <person name="Zhan W."/>
            <person name="Jiang J.F."/>
            <person name="Wang Q."/>
            <person name="Zhang B."/>
            <person name="Ji P."/>
            <person name="Bell-Sakyi L."/>
            <person name="Cui X.M."/>
            <person name="Yuan T.T."/>
            <person name="Jiang B.G."/>
            <person name="Yang W.F."/>
            <person name="Lam T.T."/>
            <person name="Chang Q.C."/>
            <person name="Ding S.J."/>
            <person name="Wang X.J."/>
            <person name="Zhu J.G."/>
            <person name="Ruan X.D."/>
            <person name="Zhao L."/>
            <person name="Wei J.T."/>
            <person name="Ye R.Z."/>
            <person name="Que T.C."/>
            <person name="Du C.H."/>
            <person name="Zhou Y.H."/>
            <person name="Cheng J.X."/>
            <person name="Dai P.F."/>
            <person name="Guo W.B."/>
            <person name="Han X.H."/>
            <person name="Huang E.J."/>
            <person name="Li L.F."/>
            <person name="Wei W."/>
            <person name="Gao Y.C."/>
            <person name="Liu J.Z."/>
            <person name="Shao H.Z."/>
            <person name="Wang X."/>
            <person name="Wang C.C."/>
            <person name="Yang T.C."/>
            <person name="Huo Q.B."/>
            <person name="Li W."/>
            <person name="Chen H.Y."/>
            <person name="Chen S.E."/>
            <person name="Zhou L.G."/>
            <person name="Ni X.B."/>
            <person name="Tian J.H."/>
            <person name="Sheng Y."/>
            <person name="Liu T."/>
            <person name="Pan Y.S."/>
            <person name="Xia L.Y."/>
            <person name="Li J."/>
            <person name="Zhao F."/>
            <person name="Cao W.C."/>
        </authorList>
    </citation>
    <scope>NUCLEOTIDE SEQUENCE</scope>
    <source>
        <strain evidence="2">Rsan-2018</strain>
    </source>
</reference>
<dbReference type="InterPro" id="IPR000608">
    <property type="entry name" value="UBC"/>
</dbReference>
<dbReference type="Proteomes" id="UP000821837">
    <property type="component" value="Unassembled WGS sequence"/>
</dbReference>
<name>A0A9D4PZS4_RHISA</name>
<feature type="domain" description="UBC core" evidence="1">
    <location>
        <begin position="252"/>
        <end position="286"/>
    </location>
</feature>
<evidence type="ECO:0000313" key="2">
    <source>
        <dbReference type="EMBL" id="KAH7957378.1"/>
    </source>
</evidence>
<evidence type="ECO:0000313" key="3">
    <source>
        <dbReference type="Proteomes" id="UP000821837"/>
    </source>
</evidence>